<evidence type="ECO:0000256" key="4">
    <source>
        <dbReference type="ARBA" id="ARBA00023125"/>
    </source>
</evidence>
<evidence type="ECO:0000256" key="2">
    <source>
        <dbReference type="ARBA" id="ARBA00022771"/>
    </source>
</evidence>
<dbReference type="GO" id="GO:0003677">
    <property type="term" value="F:DNA binding"/>
    <property type="evidence" value="ECO:0007669"/>
    <property type="project" value="UniProtKB-KW"/>
</dbReference>
<proteinExistence type="predicted"/>
<dbReference type="GO" id="GO:0008270">
    <property type="term" value="F:zinc ion binding"/>
    <property type="evidence" value="ECO:0007669"/>
    <property type="project" value="UniProtKB-KW"/>
</dbReference>
<sequence length="183" mass="21729">MVMCGMIGCSNRSGRDKVSFYRLPGTQRAADPDKKELQMFRRAMWLTRICRKDILNDDRKLLHFRICEKHFIRNAPAPLQDINDPDWAPSLHLGHDYYKKNKEGKKTRSEIEDLLYDPSRGKNWHPLLLQKKYYERGNMEEAVDIIKWRSSMKKKKLKTFNENSESSREESSATIIYLRCERS</sequence>
<dbReference type="EMBL" id="BPLQ01003318">
    <property type="protein sequence ID" value="GIX99603.1"/>
    <property type="molecule type" value="Genomic_DNA"/>
</dbReference>
<name>A0AAV4PTV9_9ARAC</name>
<accession>A0AAV4PTV9</accession>
<keyword evidence="4" id="KW-0238">DNA-binding</keyword>
<gene>
    <name evidence="6" type="primary">AVEN_2942_2</name>
    <name evidence="6" type="ORF">CDAR_219861</name>
</gene>
<keyword evidence="1" id="KW-0479">Metal-binding</keyword>
<dbReference type="SUPFAM" id="SSF57716">
    <property type="entry name" value="Glucocorticoid receptor-like (DNA-binding domain)"/>
    <property type="match status" value="1"/>
</dbReference>
<organism evidence="6 7">
    <name type="scientific">Caerostris darwini</name>
    <dbReference type="NCBI Taxonomy" id="1538125"/>
    <lineage>
        <taxon>Eukaryota</taxon>
        <taxon>Metazoa</taxon>
        <taxon>Ecdysozoa</taxon>
        <taxon>Arthropoda</taxon>
        <taxon>Chelicerata</taxon>
        <taxon>Arachnida</taxon>
        <taxon>Araneae</taxon>
        <taxon>Araneomorphae</taxon>
        <taxon>Entelegynae</taxon>
        <taxon>Araneoidea</taxon>
        <taxon>Araneidae</taxon>
        <taxon>Caerostris</taxon>
    </lineage>
</organism>
<evidence type="ECO:0000259" key="5">
    <source>
        <dbReference type="Pfam" id="PF05485"/>
    </source>
</evidence>
<evidence type="ECO:0000256" key="1">
    <source>
        <dbReference type="ARBA" id="ARBA00022723"/>
    </source>
</evidence>
<comment type="caution">
    <text evidence="6">The sequence shown here is derived from an EMBL/GenBank/DDBJ whole genome shotgun (WGS) entry which is preliminary data.</text>
</comment>
<evidence type="ECO:0000313" key="7">
    <source>
        <dbReference type="Proteomes" id="UP001054837"/>
    </source>
</evidence>
<protein>
    <submittedName>
        <fullName evidence="6">THAP-type domain-containing protein</fullName>
    </submittedName>
</protein>
<keyword evidence="2" id="KW-0863">Zinc-finger</keyword>
<dbReference type="InterPro" id="IPR006612">
    <property type="entry name" value="THAP_Znf"/>
</dbReference>
<dbReference type="Proteomes" id="UP001054837">
    <property type="component" value="Unassembled WGS sequence"/>
</dbReference>
<keyword evidence="3" id="KW-0862">Zinc</keyword>
<keyword evidence="7" id="KW-1185">Reference proteome</keyword>
<feature type="domain" description="THAP-type" evidence="5">
    <location>
        <begin position="4"/>
        <end position="74"/>
    </location>
</feature>
<dbReference type="Pfam" id="PF05485">
    <property type="entry name" value="THAP"/>
    <property type="match status" value="1"/>
</dbReference>
<evidence type="ECO:0000256" key="3">
    <source>
        <dbReference type="ARBA" id="ARBA00022833"/>
    </source>
</evidence>
<evidence type="ECO:0000313" key="6">
    <source>
        <dbReference type="EMBL" id="GIX99603.1"/>
    </source>
</evidence>
<reference evidence="6 7" key="1">
    <citation type="submission" date="2021-06" db="EMBL/GenBank/DDBJ databases">
        <title>Caerostris darwini draft genome.</title>
        <authorList>
            <person name="Kono N."/>
            <person name="Arakawa K."/>
        </authorList>
    </citation>
    <scope>NUCLEOTIDE SEQUENCE [LARGE SCALE GENOMIC DNA]</scope>
</reference>
<dbReference type="AlphaFoldDB" id="A0AAV4PTV9"/>